<dbReference type="SUPFAM" id="SSF50978">
    <property type="entry name" value="WD40 repeat-like"/>
    <property type="match status" value="1"/>
</dbReference>
<name>A0A9N8PC52_9PEZI</name>
<dbReference type="InterPro" id="IPR001680">
    <property type="entry name" value="WD40_rpt"/>
</dbReference>
<reference evidence="5" key="1">
    <citation type="submission" date="2020-06" db="EMBL/GenBank/DDBJ databases">
        <authorList>
            <person name="Onetto C."/>
        </authorList>
    </citation>
    <scope>NUCLEOTIDE SEQUENCE</scope>
</reference>
<proteinExistence type="inferred from homology"/>
<evidence type="ECO:0000256" key="2">
    <source>
        <dbReference type="ARBA" id="ARBA00022737"/>
    </source>
</evidence>
<dbReference type="EMBL" id="CAIJEO010000003">
    <property type="protein sequence ID" value="CAD0088918.1"/>
    <property type="molecule type" value="Genomic_DNA"/>
</dbReference>
<dbReference type="Gene3D" id="2.130.10.10">
    <property type="entry name" value="YVTN repeat-like/Quinoprotein amine dehydrogenase"/>
    <property type="match status" value="2"/>
</dbReference>
<keyword evidence="1 4" id="KW-0853">WD repeat</keyword>
<dbReference type="Pfam" id="PF00400">
    <property type="entry name" value="WD40"/>
    <property type="match status" value="3"/>
</dbReference>
<evidence type="ECO:0008006" key="7">
    <source>
        <dbReference type="Google" id="ProtNLM"/>
    </source>
</evidence>
<dbReference type="PANTHER" id="PTHR22839">
    <property type="entry name" value="THO COMPLEX SUBUNIT 3 THO3"/>
    <property type="match status" value="1"/>
</dbReference>
<dbReference type="InterPro" id="IPR040132">
    <property type="entry name" value="Tex1/THOC3"/>
</dbReference>
<evidence type="ECO:0000313" key="5">
    <source>
        <dbReference type="EMBL" id="CAD0088918.1"/>
    </source>
</evidence>
<organism evidence="5 6">
    <name type="scientific">Aureobasidium mustum</name>
    <dbReference type="NCBI Taxonomy" id="2773714"/>
    <lineage>
        <taxon>Eukaryota</taxon>
        <taxon>Fungi</taxon>
        <taxon>Dikarya</taxon>
        <taxon>Ascomycota</taxon>
        <taxon>Pezizomycotina</taxon>
        <taxon>Dothideomycetes</taxon>
        <taxon>Dothideomycetidae</taxon>
        <taxon>Dothideales</taxon>
        <taxon>Saccotheciaceae</taxon>
        <taxon>Aureobasidium</taxon>
    </lineage>
</organism>
<dbReference type="SMART" id="SM00320">
    <property type="entry name" value="WD40"/>
    <property type="match status" value="6"/>
</dbReference>
<dbReference type="OrthoDB" id="1925334at2759"/>
<keyword evidence="6" id="KW-1185">Reference proteome</keyword>
<dbReference type="InterPro" id="IPR015943">
    <property type="entry name" value="WD40/YVTN_repeat-like_dom_sf"/>
</dbReference>
<evidence type="ECO:0000256" key="1">
    <source>
        <dbReference type="ARBA" id="ARBA00022574"/>
    </source>
</evidence>
<dbReference type="PANTHER" id="PTHR22839:SF0">
    <property type="entry name" value="THO COMPLEX SUBUNIT 3"/>
    <property type="match status" value="1"/>
</dbReference>
<evidence type="ECO:0000256" key="3">
    <source>
        <dbReference type="ARBA" id="ARBA00046343"/>
    </source>
</evidence>
<sequence length="312" mass="33392">MPAPARSRPLKKDFFSQTFKGQKPVLFSENARPSSIPPHIRHLAWSSTGAALATTSGSKIRIWNPDRPNVKSSQELVGHVGSVEKIVWNPVREGEVATTGSDGTVKLWDVRVGPGAHNKAVPVKEIALGDGGLFLAWSPTGQHLVAGRRDDVIVPIDVRMGAMANTEDLIMQEGRKLGSAQTNQMAFSNSGNESWTGQACPNGDFVAVGGGDSLVTLWDTTDWVCKHTLSNMTGGVHCLSFSFDGTYICGAHGMDKDGDKGIHVACAQTGETVHTFETSHIVNVLAWHPLRYWLAYAGDLGGVRVIGLGGNL</sequence>
<accession>A0A9N8PC52</accession>
<dbReference type="Proteomes" id="UP000714618">
    <property type="component" value="Unassembled WGS sequence"/>
</dbReference>
<gene>
    <name evidence="5" type="ORF">AWRI4233_LOCUS1976</name>
</gene>
<dbReference type="InterPro" id="IPR019775">
    <property type="entry name" value="WD40_repeat_CS"/>
</dbReference>
<dbReference type="PROSITE" id="PS50294">
    <property type="entry name" value="WD_REPEATS_REGION"/>
    <property type="match status" value="1"/>
</dbReference>
<protein>
    <recommendedName>
        <fullName evidence="7">WD40 repeat-like protein</fullName>
    </recommendedName>
</protein>
<comment type="similarity">
    <text evidence="3">Belongs to the THOC3 family.</text>
</comment>
<dbReference type="PROSITE" id="PS00678">
    <property type="entry name" value="WD_REPEATS_1"/>
    <property type="match status" value="1"/>
</dbReference>
<dbReference type="PROSITE" id="PS50082">
    <property type="entry name" value="WD_REPEATS_2"/>
    <property type="match status" value="1"/>
</dbReference>
<dbReference type="AlphaFoldDB" id="A0A9N8PC52"/>
<evidence type="ECO:0000313" key="6">
    <source>
        <dbReference type="Proteomes" id="UP000714618"/>
    </source>
</evidence>
<evidence type="ECO:0000256" key="4">
    <source>
        <dbReference type="PROSITE-ProRule" id="PRU00221"/>
    </source>
</evidence>
<dbReference type="GO" id="GO:0000445">
    <property type="term" value="C:THO complex part of transcription export complex"/>
    <property type="evidence" value="ECO:0007669"/>
    <property type="project" value="TreeGrafter"/>
</dbReference>
<keyword evidence="2" id="KW-0677">Repeat</keyword>
<comment type="caution">
    <text evidence="5">The sequence shown here is derived from an EMBL/GenBank/DDBJ whole genome shotgun (WGS) entry which is preliminary data.</text>
</comment>
<dbReference type="GO" id="GO:0006406">
    <property type="term" value="P:mRNA export from nucleus"/>
    <property type="evidence" value="ECO:0007669"/>
    <property type="project" value="InterPro"/>
</dbReference>
<dbReference type="InterPro" id="IPR036322">
    <property type="entry name" value="WD40_repeat_dom_sf"/>
</dbReference>
<feature type="repeat" description="WD" evidence="4">
    <location>
        <begin position="76"/>
        <end position="118"/>
    </location>
</feature>